<organism evidence="1 2">
    <name type="scientific">Arthrobotrys musiformis</name>
    <dbReference type="NCBI Taxonomy" id="47236"/>
    <lineage>
        <taxon>Eukaryota</taxon>
        <taxon>Fungi</taxon>
        <taxon>Dikarya</taxon>
        <taxon>Ascomycota</taxon>
        <taxon>Pezizomycotina</taxon>
        <taxon>Orbiliomycetes</taxon>
        <taxon>Orbiliales</taxon>
        <taxon>Orbiliaceae</taxon>
        <taxon>Arthrobotrys</taxon>
    </lineage>
</organism>
<accession>A0AAV9VTU4</accession>
<reference evidence="1 2" key="1">
    <citation type="submission" date="2023-08" db="EMBL/GenBank/DDBJ databases">
        <authorList>
            <person name="Palmer J.M."/>
        </authorList>
    </citation>
    <scope>NUCLEOTIDE SEQUENCE [LARGE SCALE GENOMIC DNA]</scope>
    <source>
        <strain evidence="1 2">TWF481</strain>
    </source>
</reference>
<dbReference type="AlphaFoldDB" id="A0AAV9VTU4"/>
<comment type="caution">
    <text evidence="1">The sequence shown here is derived from an EMBL/GenBank/DDBJ whole genome shotgun (WGS) entry which is preliminary data.</text>
</comment>
<evidence type="ECO:0000313" key="1">
    <source>
        <dbReference type="EMBL" id="KAK6495637.1"/>
    </source>
</evidence>
<keyword evidence="2" id="KW-1185">Reference proteome</keyword>
<dbReference type="Proteomes" id="UP001370758">
    <property type="component" value="Unassembled WGS sequence"/>
</dbReference>
<gene>
    <name evidence="1" type="ORF">TWF481_002685</name>
</gene>
<protein>
    <submittedName>
        <fullName evidence="1">Uncharacterized protein</fullName>
    </submittedName>
</protein>
<sequence length="333" mass="38280">MDPGTNYTDGNLNFAIISPCERSKDSITSRNSKQMWETQGTGYEVLYARPNEPAIWNVDRFAYKGYLRNIGTGRCLSPFAYRKQDRPGNMNKTGYLVYGFLNMVECNETDIENPQRQFRNDYIEATDIQFIYPKDPLGYPEDEFYNGLSSRDYYKTPICPGKLSILMPYRFFEKLDSDTAAQWGCIDVDRLADTVDEKRKLLAQIDPDNSPLLKLSSIVAKDRYDYHPGLCGADRDRDRQDYERRMSEYNAEQRKYEDTCYCRGALRSLSPIFDKNTLKTLKRCKIDRLLKVGESTSNVPDNTVDEKYRSCSVQGQSSWATPQATPATTSCAL</sequence>
<evidence type="ECO:0000313" key="2">
    <source>
        <dbReference type="Proteomes" id="UP001370758"/>
    </source>
</evidence>
<dbReference type="EMBL" id="JAVHJL010000012">
    <property type="protein sequence ID" value="KAK6495637.1"/>
    <property type="molecule type" value="Genomic_DNA"/>
</dbReference>
<name>A0AAV9VTU4_9PEZI</name>
<proteinExistence type="predicted"/>